<dbReference type="EMBL" id="WHPD01002126">
    <property type="protein sequence ID" value="MPV88971.1"/>
    <property type="molecule type" value="Genomic_DNA"/>
</dbReference>
<dbReference type="Proteomes" id="UP000429644">
    <property type="component" value="Unassembled WGS sequence"/>
</dbReference>
<keyword evidence="3" id="KW-1185">Reference proteome</keyword>
<dbReference type="GO" id="GO:0004497">
    <property type="term" value="F:monooxygenase activity"/>
    <property type="evidence" value="ECO:0007669"/>
    <property type="project" value="UniProtKB-KW"/>
</dbReference>
<dbReference type="AlphaFoldDB" id="A0A7J9UWG6"/>
<sequence length="104" mass="10821">MTYGLFTGFTARRGRGAELLDALLAAADALRADPACLHYVVGAGEDDPDAVWVWEAWTDRGAHDAALEPPEARAAIARARPLLAGSAGQTPVRLRGGKGLPADG</sequence>
<feature type="domain" description="ABM" evidence="1">
    <location>
        <begin position="3"/>
        <end position="93"/>
    </location>
</feature>
<reference evidence="2 3" key="1">
    <citation type="submission" date="2019-10" db="EMBL/GenBank/DDBJ databases">
        <title>Georgenia wutianyii sp. nov. and Georgenia yuyongxinii sp. nov. isolated from plateau pika (Ochotona curzoniae) in the Qinghai-Tibet plateau of China.</title>
        <authorList>
            <person name="Tian Z."/>
        </authorList>
    </citation>
    <scope>NUCLEOTIDE SEQUENCE [LARGE SCALE GENOMIC DNA]</scope>
    <source>
        <strain evidence="2 3">JCM 15130</strain>
    </source>
</reference>
<dbReference type="Pfam" id="PF03992">
    <property type="entry name" value="ABM"/>
    <property type="match status" value="1"/>
</dbReference>
<dbReference type="InterPro" id="IPR007138">
    <property type="entry name" value="ABM_dom"/>
</dbReference>
<keyword evidence="2" id="KW-0503">Monooxygenase</keyword>
<comment type="caution">
    <text evidence="2">The sequence shown here is derived from an EMBL/GenBank/DDBJ whole genome shotgun (WGS) entry which is preliminary data.</text>
</comment>
<protein>
    <submittedName>
        <fullName evidence="2">Antibiotic biosynthesis monooxygenase</fullName>
    </submittedName>
</protein>
<gene>
    <name evidence="2" type="ORF">GB882_09850</name>
</gene>
<proteinExistence type="predicted"/>
<dbReference type="RefSeq" id="WP_152231665.1">
    <property type="nucleotide sequence ID" value="NZ_BAAAOT010000019.1"/>
</dbReference>
<evidence type="ECO:0000313" key="3">
    <source>
        <dbReference type="Proteomes" id="UP000429644"/>
    </source>
</evidence>
<accession>A0A7J9UWG6</accession>
<evidence type="ECO:0000313" key="2">
    <source>
        <dbReference type="EMBL" id="MPV88971.1"/>
    </source>
</evidence>
<evidence type="ECO:0000259" key="1">
    <source>
        <dbReference type="PROSITE" id="PS51725"/>
    </source>
</evidence>
<keyword evidence="2" id="KW-0560">Oxidoreductase</keyword>
<dbReference type="PROSITE" id="PS51725">
    <property type="entry name" value="ABM"/>
    <property type="match status" value="1"/>
</dbReference>
<dbReference type="OrthoDB" id="165368at2"/>
<name>A0A7J9UWG6_9MICO</name>
<dbReference type="SUPFAM" id="SSF54909">
    <property type="entry name" value="Dimeric alpha+beta barrel"/>
    <property type="match status" value="1"/>
</dbReference>
<organism evidence="2 3">
    <name type="scientific">Georgenia ruanii</name>
    <dbReference type="NCBI Taxonomy" id="348442"/>
    <lineage>
        <taxon>Bacteria</taxon>
        <taxon>Bacillati</taxon>
        <taxon>Actinomycetota</taxon>
        <taxon>Actinomycetes</taxon>
        <taxon>Micrococcales</taxon>
        <taxon>Bogoriellaceae</taxon>
        <taxon>Georgenia</taxon>
    </lineage>
</organism>
<dbReference type="InterPro" id="IPR011008">
    <property type="entry name" value="Dimeric_a/b-barrel"/>
</dbReference>
<dbReference type="Gene3D" id="3.30.70.100">
    <property type="match status" value="1"/>
</dbReference>